<dbReference type="PROSITE" id="PS00460">
    <property type="entry name" value="GLUTATHIONE_PEROXID_1"/>
    <property type="match status" value="1"/>
</dbReference>
<evidence type="ECO:0000256" key="1">
    <source>
        <dbReference type="ARBA" id="ARBA00006926"/>
    </source>
</evidence>
<comment type="caution">
    <text evidence="5">The sequence shown here is derived from an EMBL/GenBank/DDBJ whole genome shotgun (WGS) entry which is preliminary data.</text>
</comment>
<organism evidence="5 6">
    <name type="scientific">Emticicia aquatica</name>
    <dbReference type="NCBI Taxonomy" id="1681835"/>
    <lineage>
        <taxon>Bacteria</taxon>
        <taxon>Pseudomonadati</taxon>
        <taxon>Bacteroidota</taxon>
        <taxon>Cytophagia</taxon>
        <taxon>Cytophagales</taxon>
        <taxon>Leadbetterellaceae</taxon>
        <taxon>Emticicia</taxon>
    </lineage>
</organism>
<evidence type="ECO:0000256" key="3">
    <source>
        <dbReference type="ARBA" id="ARBA00023002"/>
    </source>
</evidence>
<sequence length="202" mass="22800">MKKIIVFTTISILAATSLMSFRIIKHLFSNKKMVLVKPARIMGKGSFYDFKLKSLDGKDEIDFAKYKGKKVVVLNTASECGYTPQYADWQKFHKEHGDKVVVLGFPANNFGGQEPGSNKEIATFCQKNYGVTFQMLEKVSVVGNDQHPLYKWLTNKDLNGWNDKAPTWNFCKYVINEKGEVSHFFASGVKPNSPEFLNAVGL</sequence>
<dbReference type="PANTHER" id="PTHR11592:SF134">
    <property type="entry name" value="PHOSPHOLIPID HYDROPEROXIDE GLUTATHIONE PEROXIDASE"/>
    <property type="match status" value="1"/>
</dbReference>
<name>A0ABN8ES50_9BACT</name>
<evidence type="ECO:0000256" key="2">
    <source>
        <dbReference type="ARBA" id="ARBA00022559"/>
    </source>
</evidence>
<dbReference type="PANTHER" id="PTHR11592">
    <property type="entry name" value="GLUTATHIONE PEROXIDASE"/>
    <property type="match status" value="1"/>
</dbReference>
<gene>
    <name evidence="5" type="primary">btuE</name>
    <name evidence="5" type="ORF">EMA8858_01854</name>
</gene>
<dbReference type="Gene3D" id="3.40.30.10">
    <property type="entry name" value="Glutaredoxin"/>
    <property type="match status" value="1"/>
</dbReference>
<dbReference type="RefSeq" id="WP_238806272.1">
    <property type="nucleotide sequence ID" value="NZ_CAKLPY010000001.1"/>
</dbReference>
<dbReference type="InterPro" id="IPR036249">
    <property type="entry name" value="Thioredoxin-like_sf"/>
</dbReference>
<dbReference type="PROSITE" id="PS51355">
    <property type="entry name" value="GLUTATHIONE_PEROXID_3"/>
    <property type="match status" value="1"/>
</dbReference>
<evidence type="ECO:0000313" key="6">
    <source>
        <dbReference type="Proteomes" id="UP000837932"/>
    </source>
</evidence>
<dbReference type="InterPro" id="IPR029759">
    <property type="entry name" value="GPX_AS"/>
</dbReference>
<evidence type="ECO:0000256" key="4">
    <source>
        <dbReference type="RuleBase" id="RU000499"/>
    </source>
</evidence>
<dbReference type="Proteomes" id="UP000837932">
    <property type="component" value="Unassembled WGS sequence"/>
</dbReference>
<comment type="similarity">
    <text evidence="1 4">Belongs to the glutathione peroxidase family.</text>
</comment>
<dbReference type="PIRSF" id="PIRSF000303">
    <property type="entry name" value="Glutathion_perox"/>
    <property type="match status" value="1"/>
</dbReference>
<dbReference type="EMBL" id="CAKLPY010000001">
    <property type="protein sequence ID" value="CAH0995729.1"/>
    <property type="molecule type" value="Genomic_DNA"/>
</dbReference>
<dbReference type="CDD" id="cd00340">
    <property type="entry name" value="GSH_Peroxidase"/>
    <property type="match status" value="1"/>
</dbReference>
<dbReference type="Pfam" id="PF00255">
    <property type="entry name" value="GSHPx"/>
    <property type="match status" value="1"/>
</dbReference>
<dbReference type="PRINTS" id="PR01011">
    <property type="entry name" value="GLUTPROXDASE"/>
</dbReference>
<keyword evidence="6" id="KW-1185">Reference proteome</keyword>
<accession>A0ABN8ES50</accession>
<keyword evidence="2 4" id="KW-0575">Peroxidase</keyword>
<dbReference type="SUPFAM" id="SSF52833">
    <property type="entry name" value="Thioredoxin-like"/>
    <property type="match status" value="1"/>
</dbReference>
<dbReference type="InterPro" id="IPR000889">
    <property type="entry name" value="Glutathione_peroxidase"/>
</dbReference>
<keyword evidence="3 4" id="KW-0560">Oxidoreductase</keyword>
<proteinExistence type="inferred from homology"/>
<dbReference type="GO" id="GO:0004601">
    <property type="term" value="F:peroxidase activity"/>
    <property type="evidence" value="ECO:0007669"/>
    <property type="project" value="UniProtKB-KW"/>
</dbReference>
<reference evidence="5" key="1">
    <citation type="submission" date="2021-12" db="EMBL/GenBank/DDBJ databases">
        <authorList>
            <person name="Rodrigo-Torres L."/>
            <person name="Arahal R. D."/>
            <person name="Lucena T."/>
        </authorList>
    </citation>
    <scope>NUCLEOTIDE SEQUENCE</scope>
    <source>
        <strain evidence="5">CECT 8858</strain>
    </source>
</reference>
<protein>
    <recommendedName>
        <fullName evidence="4">Glutathione peroxidase</fullName>
    </recommendedName>
</protein>
<evidence type="ECO:0000313" key="5">
    <source>
        <dbReference type="EMBL" id="CAH0995729.1"/>
    </source>
</evidence>